<accession>A0ABV8LMX2</accession>
<evidence type="ECO:0000313" key="4">
    <source>
        <dbReference type="Proteomes" id="UP001595816"/>
    </source>
</evidence>
<proteinExistence type="predicted"/>
<sequence length="68" mass="6841">MSSTRFRAAILSASTAMATIGLTVVVTTHATAAVTRYEAETPPAVCTGTIDSNHTGTSSPSTSPAASR</sequence>
<evidence type="ECO:0000256" key="1">
    <source>
        <dbReference type="SAM" id="MobiDB-lite"/>
    </source>
</evidence>
<organism evidence="3 4">
    <name type="scientific">Hamadaea flava</name>
    <dbReference type="NCBI Taxonomy" id="1742688"/>
    <lineage>
        <taxon>Bacteria</taxon>
        <taxon>Bacillati</taxon>
        <taxon>Actinomycetota</taxon>
        <taxon>Actinomycetes</taxon>
        <taxon>Micromonosporales</taxon>
        <taxon>Micromonosporaceae</taxon>
        <taxon>Hamadaea</taxon>
    </lineage>
</organism>
<keyword evidence="4" id="KW-1185">Reference proteome</keyword>
<keyword evidence="2" id="KW-0732">Signal</keyword>
<feature type="region of interest" description="Disordered" evidence="1">
    <location>
        <begin position="44"/>
        <end position="68"/>
    </location>
</feature>
<gene>
    <name evidence="3" type="ORF">ACFOZ4_17100</name>
</gene>
<dbReference type="Proteomes" id="UP001595816">
    <property type="component" value="Unassembled WGS sequence"/>
</dbReference>
<evidence type="ECO:0000256" key="2">
    <source>
        <dbReference type="SAM" id="SignalP"/>
    </source>
</evidence>
<reference evidence="4" key="1">
    <citation type="journal article" date="2019" name="Int. J. Syst. Evol. Microbiol.">
        <title>The Global Catalogue of Microorganisms (GCM) 10K type strain sequencing project: providing services to taxonomists for standard genome sequencing and annotation.</title>
        <authorList>
            <consortium name="The Broad Institute Genomics Platform"/>
            <consortium name="The Broad Institute Genome Sequencing Center for Infectious Disease"/>
            <person name="Wu L."/>
            <person name="Ma J."/>
        </authorList>
    </citation>
    <scope>NUCLEOTIDE SEQUENCE [LARGE SCALE GENOMIC DNA]</scope>
    <source>
        <strain evidence="4">CGMCC 4.7289</strain>
    </source>
</reference>
<feature type="chain" id="PRO_5046359476" evidence="2">
    <location>
        <begin position="19"/>
        <end position="68"/>
    </location>
</feature>
<feature type="signal peptide" evidence="2">
    <location>
        <begin position="1"/>
        <end position="18"/>
    </location>
</feature>
<dbReference type="RefSeq" id="WP_253753453.1">
    <property type="nucleotide sequence ID" value="NZ_JAMZDZ010000001.1"/>
</dbReference>
<comment type="caution">
    <text evidence="3">The sequence shown here is derived from an EMBL/GenBank/DDBJ whole genome shotgun (WGS) entry which is preliminary data.</text>
</comment>
<evidence type="ECO:0000313" key="3">
    <source>
        <dbReference type="EMBL" id="MFC4132326.1"/>
    </source>
</evidence>
<dbReference type="EMBL" id="JBHSAY010000009">
    <property type="protein sequence ID" value="MFC4132326.1"/>
    <property type="molecule type" value="Genomic_DNA"/>
</dbReference>
<name>A0ABV8LMX2_9ACTN</name>
<protein>
    <submittedName>
        <fullName evidence="3">Uncharacterized protein</fullName>
    </submittedName>
</protein>
<feature type="compositionally biased region" description="Low complexity" evidence="1">
    <location>
        <begin position="57"/>
        <end position="68"/>
    </location>
</feature>